<dbReference type="GO" id="GO:0005615">
    <property type="term" value="C:extracellular space"/>
    <property type="evidence" value="ECO:0007669"/>
    <property type="project" value="TreeGrafter"/>
</dbReference>
<dbReference type="OrthoDB" id="41382at10239"/>
<organism evidence="2 3">
    <name type="scientific">Pithovirus sibericum</name>
    <dbReference type="NCBI Taxonomy" id="1450746"/>
    <lineage>
        <taxon>Viruses</taxon>
        <taxon>Pithoviruses</taxon>
        <taxon>Orthopithovirinae</taxon>
        <taxon>Alphapithovirus</taxon>
        <taxon>Alphapithovirus sibericum</taxon>
    </lineage>
</organism>
<dbReference type="InterPro" id="IPR008160">
    <property type="entry name" value="Collagen"/>
</dbReference>
<gene>
    <name evidence="2" type="ORF">pv_428</name>
</gene>
<keyword evidence="2" id="KW-0176">Collagen</keyword>
<evidence type="ECO:0000313" key="2">
    <source>
        <dbReference type="EMBL" id="AHH01994.1"/>
    </source>
</evidence>
<dbReference type="EMBL" id="KF740664">
    <property type="protein sequence ID" value="AHH01994.1"/>
    <property type="molecule type" value="Genomic_DNA"/>
</dbReference>
<dbReference type="KEGG" id="vg:18266455"/>
<dbReference type="PANTHER" id="PTHR24023">
    <property type="entry name" value="COLLAGEN ALPHA"/>
    <property type="match status" value="1"/>
</dbReference>
<dbReference type="GO" id="GO:0030020">
    <property type="term" value="F:extracellular matrix structural constituent conferring tensile strength"/>
    <property type="evidence" value="ECO:0007669"/>
    <property type="project" value="TreeGrafter"/>
</dbReference>
<dbReference type="Proteomes" id="UP000202176">
    <property type="component" value="Segment"/>
</dbReference>
<dbReference type="InterPro" id="IPR050149">
    <property type="entry name" value="Collagen_superfamily"/>
</dbReference>
<feature type="region of interest" description="Disordered" evidence="1">
    <location>
        <begin position="26"/>
        <end position="54"/>
    </location>
</feature>
<dbReference type="GeneID" id="18266455"/>
<dbReference type="PANTHER" id="PTHR24023:SF1095">
    <property type="entry name" value="EGF-LIKE DOMAIN-CONTAINING PROTEIN"/>
    <property type="match status" value="1"/>
</dbReference>
<dbReference type="GO" id="GO:0031012">
    <property type="term" value="C:extracellular matrix"/>
    <property type="evidence" value="ECO:0007669"/>
    <property type="project" value="TreeGrafter"/>
</dbReference>
<accession>W5S5P1</accession>
<evidence type="ECO:0000256" key="1">
    <source>
        <dbReference type="SAM" id="MobiDB-lite"/>
    </source>
</evidence>
<keyword evidence="3" id="KW-1185">Reference proteome</keyword>
<protein>
    <submittedName>
        <fullName evidence="2">Collagen triple helix repeat protein</fullName>
    </submittedName>
</protein>
<feature type="compositionally biased region" description="Low complexity" evidence="1">
    <location>
        <begin position="136"/>
        <end position="155"/>
    </location>
</feature>
<feature type="region of interest" description="Disordered" evidence="1">
    <location>
        <begin position="112"/>
        <end position="170"/>
    </location>
</feature>
<feature type="compositionally biased region" description="Gly residues" evidence="1">
    <location>
        <begin position="126"/>
        <end position="135"/>
    </location>
</feature>
<feature type="compositionally biased region" description="Gly residues" evidence="1">
    <location>
        <begin position="156"/>
        <end position="165"/>
    </location>
</feature>
<dbReference type="GO" id="GO:0030198">
    <property type="term" value="P:extracellular matrix organization"/>
    <property type="evidence" value="ECO:0007669"/>
    <property type="project" value="TreeGrafter"/>
</dbReference>
<evidence type="ECO:0000313" key="3">
    <source>
        <dbReference type="Proteomes" id="UP000202176"/>
    </source>
</evidence>
<dbReference type="RefSeq" id="YP_009001329.1">
    <property type="nucleotide sequence ID" value="NC_023423.1"/>
</dbReference>
<dbReference type="Pfam" id="PF01391">
    <property type="entry name" value="Collagen"/>
    <property type="match status" value="2"/>
</dbReference>
<sequence length="313" mass="31691">MNFIEISVPRNAFSQVRTTQISEEVIGPTGDVGPTGSTGERGEVGPTGPMGNVGPTGPQGWTGAMGIEGEIGFQGGIGATGEMGDVGPTGPMGSIGPVGATGEMGDVGPTGPMGSTGPVGETGATGISGGTGPQGDTGPIGLTGPTGPTGLVGPVGETGSGGPTGSTGERTSIEPLNFYGSVFLFSVTPTPTIVTGYVNRSSDPNFDPVTGIFDVPEIPTGTSGIYYLNFTALYTTNTIGTVVEISFYDETSDTPIYTSIDRIGVPDVNRFYTQNPILTYVGFLPPGNEISVRISSTTSLGFNTLEFRGLRIA</sequence>
<reference evidence="2 3" key="1">
    <citation type="journal article" date="2014" name="Proc. Natl. Acad. Sci. U.S.A.">
        <title>Thirty-thousand-year-old distant relative of giant icosahedral DNA viruses with a pandoravirus morphology.</title>
        <authorList>
            <person name="Legendre M."/>
            <person name="Bartoli J."/>
            <person name="Shmakova L."/>
            <person name="Jeudy S."/>
            <person name="Labadie K."/>
            <person name="Adrait A."/>
            <person name="Lescot M."/>
            <person name="Poirot O."/>
            <person name="Bertaux L."/>
            <person name="Bruley C."/>
            <person name="Coute Y."/>
            <person name="Rivkina E."/>
            <person name="Abergel C."/>
            <person name="Claverie J.M."/>
        </authorList>
    </citation>
    <scope>NUCLEOTIDE SEQUENCE [LARGE SCALE GENOMIC DNA]</scope>
    <source>
        <strain evidence="2">P1084-T</strain>
    </source>
</reference>
<proteinExistence type="predicted"/>
<name>W5S5P1_9VIRU</name>